<dbReference type="InterPro" id="IPR025602">
    <property type="entry name" value="BCP1_family"/>
</dbReference>
<keyword evidence="3" id="KW-1185">Reference proteome</keyword>
<protein>
    <submittedName>
        <fullName evidence="4">Uncharacterized protein</fullName>
    </submittedName>
</protein>
<dbReference type="Proteomes" id="UP000887565">
    <property type="component" value="Unplaced"/>
</dbReference>
<feature type="region of interest" description="Disordered" evidence="2">
    <location>
        <begin position="1"/>
        <end position="31"/>
    </location>
</feature>
<accession>A0A915JWU0</accession>
<proteinExistence type="inferred from homology"/>
<organism evidence="3 4">
    <name type="scientific">Romanomermis culicivorax</name>
    <name type="common">Nematode worm</name>
    <dbReference type="NCBI Taxonomy" id="13658"/>
    <lineage>
        <taxon>Eukaryota</taxon>
        <taxon>Metazoa</taxon>
        <taxon>Ecdysozoa</taxon>
        <taxon>Nematoda</taxon>
        <taxon>Enoplea</taxon>
        <taxon>Dorylaimia</taxon>
        <taxon>Mermithida</taxon>
        <taxon>Mermithoidea</taxon>
        <taxon>Mermithidae</taxon>
        <taxon>Romanomermis</taxon>
    </lineage>
</organism>
<dbReference type="Pfam" id="PF13862">
    <property type="entry name" value="BCCIP"/>
    <property type="match status" value="1"/>
</dbReference>
<reference evidence="4" key="1">
    <citation type="submission" date="2022-11" db="UniProtKB">
        <authorList>
            <consortium name="WormBaseParasite"/>
        </authorList>
    </citation>
    <scope>IDENTIFICATION</scope>
</reference>
<evidence type="ECO:0000313" key="3">
    <source>
        <dbReference type="Proteomes" id="UP000887565"/>
    </source>
</evidence>
<sequence>MGKISKKPKISAQNEQSSSESEENFDREDKEEEIDVEFEAFGICDKDIDGIVALLKQAYAHENLDVRGVAQILANQEGRGCIFMTAIDDDEKTSENDGDDDDDEIYGVVSYIDLKENMGENCVKEFLKILREKSSKNEQFDEILDKLETSGTSMIWLINERLINLPYHIALPALKNLS</sequence>
<comment type="similarity">
    <text evidence="1">Belongs to the BCP1 family.</text>
</comment>
<name>A0A915JWU0_ROMCU</name>
<dbReference type="AlphaFoldDB" id="A0A915JWU0"/>
<dbReference type="PANTHER" id="PTHR13261">
    <property type="entry name" value="BRCA2 AND CDKN1A INTERACTING PROTEIN"/>
    <property type="match status" value="1"/>
</dbReference>
<feature type="compositionally biased region" description="Acidic residues" evidence="2">
    <location>
        <begin position="20"/>
        <end position="31"/>
    </location>
</feature>
<dbReference type="GO" id="GO:0005634">
    <property type="term" value="C:nucleus"/>
    <property type="evidence" value="ECO:0007669"/>
    <property type="project" value="TreeGrafter"/>
</dbReference>
<evidence type="ECO:0000256" key="2">
    <source>
        <dbReference type="SAM" id="MobiDB-lite"/>
    </source>
</evidence>
<evidence type="ECO:0000313" key="4">
    <source>
        <dbReference type="WBParaSite" id="nRc.2.0.1.t30489-RA"/>
    </source>
</evidence>
<dbReference type="PANTHER" id="PTHR13261:SF0">
    <property type="entry name" value="BRCA2 AND CDKN1A-INTERACTING PROTEIN"/>
    <property type="match status" value="1"/>
</dbReference>
<evidence type="ECO:0000256" key="1">
    <source>
        <dbReference type="ARBA" id="ARBA00006781"/>
    </source>
</evidence>
<dbReference type="WBParaSite" id="nRc.2.0.1.t30489-RA">
    <property type="protein sequence ID" value="nRc.2.0.1.t30489-RA"/>
    <property type="gene ID" value="nRc.2.0.1.g30489"/>
</dbReference>